<dbReference type="GO" id="GO:0000150">
    <property type="term" value="F:DNA strand exchange activity"/>
    <property type="evidence" value="ECO:0007669"/>
    <property type="project" value="InterPro"/>
</dbReference>
<dbReference type="SUPFAM" id="SSF53041">
    <property type="entry name" value="Resolvase-like"/>
    <property type="match status" value="1"/>
</dbReference>
<organism evidence="2">
    <name type="scientific">marine sediment metagenome</name>
    <dbReference type="NCBI Taxonomy" id="412755"/>
    <lineage>
        <taxon>unclassified sequences</taxon>
        <taxon>metagenomes</taxon>
        <taxon>ecological metagenomes</taxon>
    </lineage>
</organism>
<comment type="caution">
    <text evidence="2">The sequence shown here is derived from an EMBL/GenBank/DDBJ whole genome shotgun (WGS) entry which is preliminary data.</text>
</comment>
<evidence type="ECO:0000313" key="2">
    <source>
        <dbReference type="EMBL" id="KKL91780.1"/>
    </source>
</evidence>
<accession>A0A0F9IDB6</accession>
<dbReference type="GO" id="GO:0003677">
    <property type="term" value="F:DNA binding"/>
    <property type="evidence" value="ECO:0007669"/>
    <property type="project" value="InterPro"/>
</dbReference>
<reference evidence="2" key="1">
    <citation type="journal article" date="2015" name="Nature">
        <title>Complex archaea that bridge the gap between prokaryotes and eukaryotes.</title>
        <authorList>
            <person name="Spang A."/>
            <person name="Saw J.H."/>
            <person name="Jorgensen S.L."/>
            <person name="Zaremba-Niedzwiedzka K."/>
            <person name="Martijn J."/>
            <person name="Lind A.E."/>
            <person name="van Eijk R."/>
            <person name="Schleper C."/>
            <person name="Guy L."/>
            <person name="Ettema T.J."/>
        </authorList>
    </citation>
    <scope>NUCLEOTIDE SEQUENCE</scope>
</reference>
<dbReference type="Gene3D" id="3.40.50.1390">
    <property type="entry name" value="Resolvase, N-terminal catalytic domain"/>
    <property type="match status" value="1"/>
</dbReference>
<dbReference type="EMBL" id="LAZR01019646">
    <property type="protein sequence ID" value="KKL91780.1"/>
    <property type="molecule type" value="Genomic_DNA"/>
</dbReference>
<feature type="non-terminal residue" evidence="2">
    <location>
        <position position="1"/>
    </location>
</feature>
<dbReference type="PROSITE" id="PS51736">
    <property type="entry name" value="RECOMBINASES_3"/>
    <property type="match status" value="1"/>
</dbReference>
<proteinExistence type="predicted"/>
<dbReference type="InterPro" id="IPR036162">
    <property type="entry name" value="Resolvase-like_N_sf"/>
</dbReference>
<dbReference type="AlphaFoldDB" id="A0A0F9IDB6"/>
<protein>
    <recommendedName>
        <fullName evidence="1">Resolvase/invertase-type recombinase catalytic domain-containing protein</fullName>
    </recommendedName>
</protein>
<feature type="domain" description="Resolvase/invertase-type recombinase catalytic" evidence="1">
    <location>
        <begin position="1"/>
        <end position="32"/>
    </location>
</feature>
<sequence>IILAIMSWMAAEERKKISDRTKAGIARRRAIGQWKGGRPKKKKGGYTLQPLKMVPIEKGHLMATY</sequence>
<gene>
    <name evidence="2" type="ORF">LCGC14_1891350</name>
</gene>
<name>A0A0F9IDB6_9ZZZZ</name>
<dbReference type="InterPro" id="IPR006119">
    <property type="entry name" value="Resolv_N"/>
</dbReference>
<evidence type="ECO:0000259" key="1">
    <source>
        <dbReference type="PROSITE" id="PS51736"/>
    </source>
</evidence>